<comment type="caution">
    <text evidence="1">The sequence shown here is derived from an EMBL/GenBank/DDBJ whole genome shotgun (WGS) entry which is preliminary data.</text>
</comment>
<evidence type="ECO:0000313" key="1">
    <source>
        <dbReference type="EMBL" id="PLX19106.1"/>
    </source>
</evidence>
<gene>
    <name evidence="1" type="ORF">C0601_02735</name>
</gene>
<dbReference type="EMBL" id="PKTG01000041">
    <property type="protein sequence ID" value="PLX19106.1"/>
    <property type="molecule type" value="Genomic_DNA"/>
</dbReference>
<accession>A0A2N5ZKD3</accession>
<name>A0A2N5ZKD3_MUIH1</name>
<reference evidence="1 2" key="1">
    <citation type="submission" date="2017-11" db="EMBL/GenBank/DDBJ databases">
        <title>Genome-resolved metagenomics identifies genetic mobility, metabolic interactions, and unexpected diversity in perchlorate-reducing communities.</title>
        <authorList>
            <person name="Barnum T.P."/>
            <person name="Figueroa I.A."/>
            <person name="Carlstrom C.I."/>
            <person name="Lucas L.N."/>
            <person name="Engelbrektson A.L."/>
            <person name="Coates J.D."/>
        </authorList>
    </citation>
    <scope>NUCLEOTIDE SEQUENCE [LARGE SCALE GENOMIC DNA]</scope>
    <source>
        <strain evidence="1">BM706</strain>
    </source>
</reference>
<evidence type="ECO:0000313" key="2">
    <source>
        <dbReference type="Proteomes" id="UP000234857"/>
    </source>
</evidence>
<dbReference type="SUPFAM" id="SSF69322">
    <property type="entry name" value="Tricorn protease domain 2"/>
    <property type="match status" value="1"/>
</dbReference>
<dbReference type="Proteomes" id="UP000234857">
    <property type="component" value="Unassembled WGS sequence"/>
</dbReference>
<organism evidence="1 2">
    <name type="scientific">Muiribacterium halophilum</name>
    <dbReference type="NCBI Taxonomy" id="2053465"/>
    <lineage>
        <taxon>Bacteria</taxon>
        <taxon>Candidatus Muiribacteriota</taxon>
        <taxon>Candidatus Muiribacteriia</taxon>
        <taxon>Candidatus Muiribacteriales</taxon>
        <taxon>Candidatus Muiribacteriaceae</taxon>
        <taxon>Candidatus Muiribacterium</taxon>
    </lineage>
</organism>
<protein>
    <submittedName>
        <fullName evidence="1">Uncharacterized protein</fullName>
    </submittedName>
</protein>
<sequence>MEKQLIIDEKDLKIEFFENKLLINKNGKEMSVEKDYFVKPDVKFNEKGIFVLDIDNSKIDVYDKENLFLKKSIGNKRYWKDQIHEFEYRAFDGIDSQEFFSKPVFFFPSKIFLKNESLFVWDTRNYVVKKISLDDYKMVSAFFFEKDSYDVNFDKNEFHVISNKGKIKIPYDDMLSIKEILKNFSKSKVENRDEDYFINEVLEKKPPLVEYEKIRKDFLIEKIYDLDSEKSEFLTLKNRYQTVRDCRGFSFNENNGDIFLIAGKQSKKEKIYIYKENGNLLSINGEKLLNDTYYSVCLNDKFYSYDLKQRVILQIDSNDNSTKIFNCLKDEGEWLYCLFTDGIDLYTYDYKTNEKMLIDIKEDKVTKKEKAQIPDGYKVQFYIPGKTDFYTLFPQEDKVAYNTSLFFEGNEKQTSIFNIRNAFFIDDDKILLFSYFNSDILIFSIEKGMFLDRSRINSSIKSVYFSKKLSKVIGYSKEDGVVFEYLLDLEKI</sequence>
<dbReference type="AlphaFoldDB" id="A0A2N5ZKD3"/>
<proteinExistence type="predicted"/>